<keyword evidence="4" id="KW-1185">Reference proteome</keyword>
<dbReference type="RefSeq" id="WP_308487339.1">
    <property type="nucleotide sequence ID" value="NZ_JAVFCB010000001.1"/>
</dbReference>
<feature type="transmembrane region" description="Helical" evidence="2">
    <location>
        <begin position="68"/>
        <end position="92"/>
    </location>
</feature>
<dbReference type="EMBL" id="JAVFCB010000001">
    <property type="protein sequence ID" value="MDQ4212399.1"/>
    <property type="molecule type" value="Genomic_DNA"/>
</dbReference>
<name>A0ABU0XBB2_9MICO</name>
<accession>A0ABU0XBB2</accession>
<evidence type="ECO:0000256" key="2">
    <source>
        <dbReference type="SAM" id="Phobius"/>
    </source>
</evidence>
<protein>
    <recommendedName>
        <fullName evidence="5">DUF4190 domain-containing protein</fullName>
    </recommendedName>
</protein>
<dbReference type="Proteomes" id="UP001230289">
    <property type="component" value="Unassembled WGS sequence"/>
</dbReference>
<evidence type="ECO:0000256" key="1">
    <source>
        <dbReference type="SAM" id="MobiDB-lite"/>
    </source>
</evidence>
<sequence>MTNQAPDGVQTPAYTPAPASVPGKTLGIVALVLTFVVSSLLGLILGYVARGQSRAVGYDNTPAKIAIIAGWILTALGVLVGILVIVSVMIAASQGAVSGS</sequence>
<evidence type="ECO:0000313" key="3">
    <source>
        <dbReference type="EMBL" id="MDQ4212399.1"/>
    </source>
</evidence>
<evidence type="ECO:0008006" key="5">
    <source>
        <dbReference type="Google" id="ProtNLM"/>
    </source>
</evidence>
<reference evidence="3 4" key="1">
    <citation type="submission" date="2023-08" db="EMBL/GenBank/DDBJ databases">
        <title>Microbacterium sp. nov., isolated from a waste landfill.</title>
        <authorList>
            <person name="Wen W."/>
        </authorList>
    </citation>
    <scope>NUCLEOTIDE SEQUENCE [LARGE SCALE GENOMIC DNA]</scope>
    <source>
        <strain evidence="3 4">ASV81</strain>
    </source>
</reference>
<organism evidence="3 4">
    <name type="scientific">Microbacterium capsulatum</name>
    <dbReference type="NCBI Taxonomy" id="3041921"/>
    <lineage>
        <taxon>Bacteria</taxon>
        <taxon>Bacillati</taxon>
        <taxon>Actinomycetota</taxon>
        <taxon>Actinomycetes</taxon>
        <taxon>Micrococcales</taxon>
        <taxon>Microbacteriaceae</taxon>
        <taxon>Microbacterium</taxon>
    </lineage>
</organism>
<proteinExistence type="predicted"/>
<gene>
    <name evidence="3" type="ORF">RBR11_00535</name>
</gene>
<keyword evidence="2" id="KW-0812">Transmembrane</keyword>
<feature type="transmembrane region" description="Helical" evidence="2">
    <location>
        <begin position="26"/>
        <end position="48"/>
    </location>
</feature>
<comment type="caution">
    <text evidence="3">The sequence shown here is derived from an EMBL/GenBank/DDBJ whole genome shotgun (WGS) entry which is preliminary data.</text>
</comment>
<evidence type="ECO:0000313" key="4">
    <source>
        <dbReference type="Proteomes" id="UP001230289"/>
    </source>
</evidence>
<keyword evidence="2" id="KW-1133">Transmembrane helix</keyword>
<keyword evidence="2" id="KW-0472">Membrane</keyword>
<feature type="region of interest" description="Disordered" evidence="1">
    <location>
        <begin position="1"/>
        <end position="21"/>
    </location>
</feature>